<accession>A0A1J1H7J1</accession>
<feature type="domain" description="DUS-like FMN-binding" evidence="10">
    <location>
        <begin position="120"/>
        <end position="333"/>
    </location>
</feature>
<evidence type="ECO:0000256" key="4">
    <source>
        <dbReference type="ARBA" id="ARBA00022643"/>
    </source>
</evidence>
<dbReference type="CDD" id="cd02801">
    <property type="entry name" value="DUS_like_FMN"/>
    <property type="match status" value="1"/>
</dbReference>
<evidence type="ECO:0000256" key="7">
    <source>
        <dbReference type="ARBA" id="ARBA00022884"/>
    </source>
</evidence>
<keyword evidence="3" id="KW-0285">Flavoprotein</keyword>
<evidence type="ECO:0000256" key="1">
    <source>
        <dbReference type="ARBA" id="ARBA00001917"/>
    </source>
</evidence>
<protein>
    <submittedName>
        <fullName evidence="11">Dihydrouridine synthase, putative</fullName>
        <ecNumber evidence="11">1.3.1.89</ecNumber>
    </submittedName>
</protein>
<gene>
    <name evidence="11" type="ORF">PRELSG_0716300</name>
</gene>
<dbReference type="GO" id="GO:0050660">
    <property type="term" value="F:flavin adenine dinucleotide binding"/>
    <property type="evidence" value="ECO:0007669"/>
    <property type="project" value="InterPro"/>
</dbReference>
<dbReference type="OrthoDB" id="10262250at2759"/>
<dbReference type="EC" id="1.3.1.89" evidence="11"/>
<dbReference type="InterPro" id="IPR004653">
    <property type="entry name" value="DusA"/>
</dbReference>
<keyword evidence="5" id="KW-0819">tRNA processing</keyword>
<dbReference type="VEuPathDB" id="PlasmoDB:PRELSG_0716300"/>
<keyword evidence="12" id="KW-1185">Reference proteome</keyword>
<evidence type="ECO:0000313" key="11">
    <source>
        <dbReference type="EMBL" id="CRG99398.1"/>
    </source>
</evidence>
<name>A0A1J1H7J1_PLARL</name>
<evidence type="ECO:0000256" key="6">
    <source>
        <dbReference type="ARBA" id="ARBA00022857"/>
    </source>
</evidence>
<dbReference type="SUPFAM" id="SSF51395">
    <property type="entry name" value="FMN-linked oxidoreductases"/>
    <property type="match status" value="1"/>
</dbReference>
<dbReference type="PROSITE" id="PS01136">
    <property type="entry name" value="UPF0034"/>
    <property type="match status" value="1"/>
</dbReference>
<keyword evidence="6" id="KW-0521">NADP</keyword>
<dbReference type="GeneID" id="39735500"/>
<evidence type="ECO:0000313" key="12">
    <source>
        <dbReference type="Proteomes" id="UP000220158"/>
    </source>
</evidence>
<keyword evidence="9" id="KW-0732">Signal</keyword>
<evidence type="ECO:0000259" key="10">
    <source>
        <dbReference type="Pfam" id="PF01207"/>
    </source>
</evidence>
<dbReference type="KEGG" id="prel:PRELSG_0716300"/>
<dbReference type="EMBL" id="LN835302">
    <property type="protein sequence ID" value="CRG99398.1"/>
    <property type="molecule type" value="Genomic_DNA"/>
</dbReference>
<evidence type="ECO:0000256" key="2">
    <source>
        <dbReference type="ARBA" id="ARBA00022555"/>
    </source>
</evidence>
<dbReference type="Pfam" id="PF01207">
    <property type="entry name" value="Dus"/>
    <property type="match status" value="1"/>
</dbReference>
<keyword evidence="8 11" id="KW-0560">Oxidoreductase</keyword>
<dbReference type="GO" id="GO:0000049">
    <property type="term" value="F:tRNA binding"/>
    <property type="evidence" value="ECO:0007669"/>
    <property type="project" value="UniProtKB-KW"/>
</dbReference>
<evidence type="ECO:0000256" key="5">
    <source>
        <dbReference type="ARBA" id="ARBA00022694"/>
    </source>
</evidence>
<proteinExistence type="predicted"/>
<keyword evidence="7" id="KW-0694">RNA-binding</keyword>
<dbReference type="PANTHER" id="PTHR42907:SF1">
    <property type="entry name" value="FMN-LINKED OXIDOREDUCTASES SUPERFAMILY PROTEIN"/>
    <property type="match status" value="1"/>
</dbReference>
<dbReference type="NCBIfam" id="NF008774">
    <property type="entry name" value="PRK11815.1"/>
    <property type="match status" value="1"/>
</dbReference>
<feature type="chain" id="PRO_5013357577" evidence="9">
    <location>
        <begin position="22"/>
        <end position="489"/>
    </location>
</feature>
<sequence>MQIKLIGFIICMYVLLFKNHGKTEFKRKTYTLVRVYIEKVKLHKKKKLWLNKSKKYLYCFNKGTSHIKIKNKIKMSILAENNAREMFSSCENIFKFESISASLNSTYWENKNEATPFIQVAPMINVTNRHFRALVRTVTKKAQLWTEMIVDNTLLYNLNNLEEHLGFNCNEHPIVCQLGGCDTTSMSEAAILVEQAGYDEININVGCPSTKVANKGAFGAYLMKKPEHVRNIVHEIKKKVQIPVTVKIRTGVDEYDTFSFLKSFIETVSSAGCNHFIVHARKAWLKGLDPKKNRKIPPLEYKKVYDLCKLYPNLKFTLNGGVKTIEEAIALLNGYMPYNNDLNQNNYILVENYGVNPLNGVMIGRACMENITILSQTDKLIYNEKIPNTAYSRRTVLDAYKSYLEENSIFYNVASAFELLKPILGILKGMPGHRLFRNKLDIYIRNYASTLNCSEILEKAIVDVDQIAPGCLDLPLNDLKMQQEYIKNY</sequence>
<dbReference type="AlphaFoldDB" id="A0A1J1H7J1"/>
<feature type="signal peptide" evidence="9">
    <location>
        <begin position="1"/>
        <end position="21"/>
    </location>
</feature>
<dbReference type="OMA" id="ACMENTT"/>
<dbReference type="InterPro" id="IPR013785">
    <property type="entry name" value="Aldolase_TIM"/>
</dbReference>
<keyword evidence="2" id="KW-0820">tRNA-binding</keyword>
<evidence type="ECO:0000256" key="3">
    <source>
        <dbReference type="ARBA" id="ARBA00022630"/>
    </source>
</evidence>
<dbReference type="PANTHER" id="PTHR42907">
    <property type="entry name" value="FMN-LINKED OXIDOREDUCTASES SUPERFAMILY PROTEIN"/>
    <property type="match status" value="1"/>
</dbReference>
<dbReference type="InterPro" id="IPR018517">
    <property type="entry name" value="tRNA_hU_synthase_CS"/>
</dbReference>
<dbReference type="Proteomes" id="UP000220158">
    <property type="component" value="Chromosome 7"/>
</dbReference>
<dbReference type="GO" id="GO:0102265">
    <property type="term" value="F:tRNA-dihydrouridine47 synthase activity"/>
    <property type="evidence" value="ECO:0007669"/>
    <property type="project" value="UniProtKB-EC"/>
</dbReference>
<evidence type="ECO:0000256" key="9">
    <source>
        <dbReference type="SAM" id="SignalP"/>
    </source>
</evidence>
<organism evidence="11 12">
    <name type="scientific">Plasmodium relictum</name>
    <dbReference type="NCBI Taxonomy" id="85471"/>
    <lineage>
        <taxon>Eukaryota</taxon>
        <taxon>Sar</taxon>
        <taxon>Alveolata</taxon>
        <taxon>Apicomplexa</taxon>
        <taxon>Aconoidasida</taxon>
        <taxon>Haemosporida</taxon>
        <taxon>Plasmodiidae</taxon>
        <taxon>Plasmodium</taxon>
        <taxon>Plasmodium (Haemamoeba)</taxon>
    </lineage>
</organism>
<comment type="cofactor">
    <cofactor evidence="1">
        <name>FMN</name>
        <dbReference type="ChEBI" id="CHEBI:58210"/>
    </cofactor>
</comment>
<dbReference type="RefSeq" id="XP_028532405.1">
    <property type="nucleotide sequence ID" value="XM_028675858.1"/>
</dbReference>
<evidence type="ECO:0000256" key="8">
    <source>
        <dbReference type="ARBA" id="ARBA00023002"/>
    </source>
</evidence>
<dbReference type="Gene3D" id="3.20.20.70">
    <property type="entry name" value="Aldolase class I"/>
    <property type="match status" value="1"/>
</dbReference>
<dbReference type="InterPro" id="IPR035587">
    <property type="entry name" value="DUS-like_FMN-bd"/>
</dbReference>
<keyword evidence="4" id="KW-0288">FMN</keyword>
<reference evidence="11 12" key="1">
    <citation type="submission" date="2015-04" db="EMBL/GenBank/DDBJ databases">
        <authorList>
            <consortium name="Pathogen Informatics"/>
        </authorList>
    </citation>
    <scope>NUCLEOTIDE SEQUENCE [LARGE SCALE GENOMIC DNA]</scope>
    <source>
        <strain evidence="11 12">SGS1</strain>
    </source>
</reference>